<dbReference type="SMART" id="SM00129">
    <property type="entry name" value="KISc"/>
    <property type="match status" value="1"/>
</dbReference>
<accession>A0A1R2CL71</accession>
<evidence type="ECO:0000256" key="5">
    <source>
        <dbReference type="PROSITE-ProRule" id="PRU00283"/>
    </source>
</evidence>
<evidence type="ECO:0000256" key="4">
    <source>
        <dbReference type="ARBA" id="ARBA00023175"/>
    </source>
</evidence>
<comment type="similarity">
    <text evidence="5 6">Belongs to the TRAFAC class myosin-kinesin ATPase superfamily. Kinesin family.</text>
</comment>
<dbReference type="GO" id="GO:0005524">
    <property type="term" value="F:ATP binding"/>
    <property type="evidence" value="ECO:0007669"/>
    <property type="project" value="UniProtKB-UniRule"/>
</dbReference>
<dbReference type="InterPro" id="IPR019821">
    <property type="entry name" value="Kinesin_motor_CS"/>
</dbReference>
<dbReference type="GO" id="GO:0007018">
    <property type="term" value="P:microtubule-based movement"/>
    <property type="evidence" value="ECO:0007669"/>
    <property type="project" value="InterPro"/>
</dbReference>
<dbReference type="PANTHER" id="PTHR47968">
    <property type="entry name" value="CENTROMERE PROTEIN E"/>
    <property type="match status" value="1"/>
</dbReference>
<dbReference type="PANTHER" id="PTHR47968:SF75">
    <property type="entry name" value="CENTROMERE-ASSOCIATED PROTEIN E"/>
    <property type="match status" value="1"/>
</dbReference>
<protein>
    <recommendedName>
        <fullName evidence="6">Kinesin-like protein</fullName>
    </recommendedName>
</protein>
<reference evidence="9 10" key="1">
    <citation type="submission" date="2016-11" db="EMBL/GenBank/DDBJ databases">
        <title>The macronuclear genome of Stentor coeruleus: a giant cell with tiny introns.</title>
        <authorList>
            <person name="Slabodnick M."/>
            <person name="Ruby J.G."/>
            <person name="Reiff S.B."/>
            <person name="Swart E.C."/>
            <person name="Gosai S."/>
            <person name="Prabakaran S."/>
            <person name="Witkowska E."/>
            <person name="Larue G.E."/>
            <person name="Fisher S."/>
            <person name="Freeman R.M."/>
            <person name="Gunawardena J."/>
            <person name="Chu W."/>
            <person name="Stover N.A."/>
            <person name="Gregory B.D."/>
            <person name="Nowacki M."/>
            <person name="Derisi J."/>
            <person name="Roy S.W."/>
            <person name="Marshall W.F."/>
            <person name="Sood P."/>
        </authorList>
    </citation>
    <scope>NUCLEOTIDE SEQUENCE [LARGE SCALE GENOMIC DNA]</scope>
    <source>
        <strain evidence="9">WM001</strain>
    </source>
</reference>
<feature type="domain" description="Kinesin motor" evidence="8">
    <location>
        <begin position="7"/>
        <end position="327"/>
    </location>
</feature>
<dbReference type="Pfam" id="PF00225">
    <property type="entry name" value="Kinesin"/>
    <property type="match status" value="1"/>
</dbReference>
<organism evidence="9 10">
    <name type="scientific">Stentor coeruleus</name>
    <dbReference type="NCBI Taxonomy" id="5963"/>
    <lineage>
        <taxon>Eukaryota</taxon>
        <taxon>Sar</taxon>
        <taxon>Alveolata</taxon>
        <taxon>Ciliophora</taxon>
        <taxon>Postciliodesmatophora</taxon>
        <taxon>Heterotrichea</taxon>
        <taxon>Heterotrichida</taxon>
        <taxon>Stentoridae</taxon>
        <taxon>Stentor</taxon>
    </lineage>
</organism>
<evidence type="ECO:0000256" key="6">
    <source>
        <dbReference type="RuleBase" id="RU000394"/>
    </source>
</evidence>
<name>A0A1R2CL71_9CILI</name>
<keyword evidence="2 5" id="KW-0067">ATP-binding</keyword>
<dbReference type="FunFam" id="3.40.850.10:FF:000170">
    <property type="entry name" value="Kinesin-like protein"/>
    <property type="match status" value="1"/>
</dbReference>
<sequence>MERKEENITVAVRIRPLQERELASTAEIAWEKKDNNIIKEKKGTREFIFDRVYDSTTQTSEIFNDLALKVINKCMEGYNGCIFCYGQTGSGKTFTMHGMKKLPGIVPQAIESIFTSIQKSSQKEFLIRCSYVEIYNESVNDLLNSNSLNLQLAEDHINGIKIIGVTEEVCTSPNQVQSLLVLGETHKNIASTSFNQRSSRAHSIFRVIVESKNTYGKPELSVASLNLIDLAGSESANVHTVSASSARAREMKYINRSLLTLSTVIMRLSDSKNAVPIPYRDSKLTRLLQPALEGDSKVNIICNISPCALTFEETLSTLKFAQRAKKIKQTIGRNDHLDSKALIIKYQEEIHVLQEKLREMEQRMSLEANIQVSEEVTHQLIVLQEEKEKSDAIMENILQEKLQLEKELERFRSFIIHPEDVKNAKISCLETDDFDLISCRKSIDIIQKIKEEVNKPSIGFAQIVESRNAKYDIVLPKESLLTDNIDKLEDILNSDEPLRRCMREEKKTGVDNHVDCMRIIEEQDRIIQTMQKVMGEKDEEILVLKDELKLCRNNLASLQRSIRKNN</sequence>
<dbReference type="EMBL" id="MPUH01000118">
    <property type="protein sequence ID" value="OMJ89762.1"/>
    <property type="molecule type" value="Genomic_DNA"/>
</dbReference>
<proteinExistence type="inferred from homology"/>
<dbReference type="OrthoDB" id="3176171at2759"/>
<feature type="coiled-coil region" evidence="7">
    <location>
        <begin position="387"/>
        <end position="414"/>
    </location>
</feature>
<evidence type="ECO:0000256" key="3">
    <source>
        <dbReference type="ARBA" id="ARBA00023054"/>
    </source>
</evidence>
<evidence type="ECO:0000259" key="8">
    <source>
        <dbReference type="PROSITE" id="PS50067"/>
    </source>
</evidence>
<keyword evidence="1 5" id="KW-0547">Nucleotide-binding</keyword>
<dbReference type="Proteomes" id="UP000187209">
    <property type="component" value="Unassembled WGS sequence"/>
</dbReference>
<dbReference type="SUPFAM" id="SSF52540">
    <property type="entry name" value="P-loop containing nucleoside triphosphate hydrolases"/>
    <property type="match status" value="1"/>
</dbReference>
<dbReference type="PROSITE" id="PS00411">
    <property type="entry name" value="KINESIN_MOTOR_1"/>
    <property type="match status" value="1"/>
</dbReference>
<dbReference type="InterPro" id="IPR027640">
    <property type="entry name" value="Kinesin-like_fam"/>
</dbReference>
<evidence type="ECO:0000256" key="7">
    <source>
        <dbReference type="SAM" id="Coils"/>
    </source>
</evidence>
<comment type="caution">
    <text evidence="9">The sequence shown here is derived from an EMBL/GenBank/DDBJ whole genome shotgun (WGS) entry which is preliminary data.</text>
</comment>
<keyword evidence="10" id="KW-1185">Reference proteome</keyword>
<keyword evidence="3 7" id="KW-0175">Coiled coil</keyword>
<evidence type="ECO:0000256" key="1">
    <source>
        <dbReference type="ARBA" id="ARBA00022741"/>
    </source>
</evidence>
<evidence type="ECO:0000313" key="10">
    <source>
        <dbReference type="Proteomes" id="UP000187209"/>
    </source>
</evidence>
<dbReference type="InterPro" id="IPR001752">
    <property type="entry name" value="Kinesin_motor_dom"/>
</dbReference>
<evidence type="ECO:0000313" key="9">
    <source>
        <dbReference type="EMBL" id="OMJ89762.1"/>
    </source>
</evidence>
<feature type="binding site" evidence="5">
    <location>
        <begin position="86"/>
        <end position="93"/>
    </location>
    <ligand>
        <name>ATP</name>
        <dbReference type="ChEBI" id="CHEBI:30616"/>
    </ligand>
</feature>
<dbReference type="AlphaFoldDB" id="A0A1R2CL71"/>
<keyword evidence="4 5" id="KW-0505">Motor protein</keyword>
<dbReference type="InterPro" id="IPR027417">
    <property type="entry name" value="P-loop_NTPase"/>
</dbReference>
<dbReference type="GO" id="GO:0008017">
    <property type="term" value="F:microtubule binding"/>
    <property type="evidence" value="ECO:0007669"/>
    <property type="project" value="InterPro"/>
</dbReference>
<dbReference type="InterPro" id="IPR036961">
    <property type="entry name" value="Kinesin_motor_dom_sf"/>
</dbReference>
<keyword evidence="6" id="KW-0493">Microtubule</keyword>
<dbReference type="PRINTS" id="PR00380">
    <property type="entry name" value="KINESINHEAVY"/>
</dbReference>
<dbReference type="GO" id="GO:0003777">
    <property type="term" value="F:microtubule motor activity"/>
    <property type="evidence" value="ECO:0007669"/>
    <property type="project" value="InterPro"/>
</dbReference>
<gene>
    <name evidence="9" type="ORF">SteCoe_8030</name>
</gene>
<evidence type="ECO:0000256" key="2">
    <source>
        <dbReference type="ARBA" id="ARBA00022840"/>
    </source>
</evidence>
<dbReference type="Gene3D" id="3.40.850.10">
    <property type="entry name" value="Kinesin motor domain"/>
    <property type="match status" value="1"/>
</dbReference>
<dbReference type="GO" id="GO:0005874">
    <property type="term" value="C:microtubule"/>
    <property type="evidence" value="ECO:0007669"/>
    <property type="project" value="UniProtKB-KW"/>
</dbReference>
<dbReference type="PROSITE" id="PS50067">
    <property type="entry name" value="KINESIN_MOTOR_2"/>
    <property type="match status" value="1"/>
</dbReference>